<dbReference type="InterPro" id="IPR013693">
    <property type="entry name" value="SpoIID/LytB_N"/>
</dbReference>
<evidence type="ECO:0000313" key="2">
    <source>
        <dbReference type="EMBL" id="GAF02220.1"/>
    </source>
</evidence>
<protein>
    <submittedName>
        <fullName evidence="2">Stage II sporulation protein D</fullName>
    </submittedName>
</protein>
<dbReference type="RefSeq" id="WP_027470674.1">
    <property type="nucleotide sequence ID" value="NZ_BAMD01000007.1"/>
</dbReference>
<organism evidence="2 3">
    <name type="scientific">Saccharicrinis fermentans DSM 9555 = JCM 21142</name>
    <dbReference type="NCBI Taxonomy" id="869213"/>
    <lineage>
        <taxon>Bacteria</taxon>
        <taxon>Pseudomonadati</taxon>
        <taxon>Bacteroidota</taxon>
        <taxon>Bacteroidia</taxon>
        <taxon>Marinilabiliales</taxon>
        <taxon>Marinilabiliaceae</taxon>
        <taxon>Saccharicrinis</taxon>
    </lineage>
</organism>
<reference evidence="2 3" key="1">
    <citation type="journal article" date="2014" name="Genome Announc.">
        <title>Draft Genome Sequence of Cytophaga fermentans JCM 21142T, a Facultative Anaerobe Isolated from Marine Mud.</title>
        <authorList>
            <person name="Starns D."/>
            <person name="Oshima K."/>
            <person name="Suda W."/>
            <person name="Iino T."/>
            <person name="Yuki M."/>
            <person name="Inoue J."/>
            <person name="Kitamura K."/>
            <person name="Iida T."/>
            <person name="Darby A."/>
            <person name="Hattori M."/>
            <person name="Ohkuma M."/>
        </authorList>
    </citation>
    <scope>NUCLEOTIDE SEQUENCE [LARGE SCALE GENOMIC DNA]</scope>
    <source>
        <strain evidence="2 3">JCM 21142</strain>
    </source>
</reference>
<name>W7XVN1_9BACT</name>
<dbReference type="Proteomes" id="UP000019402">
    <property type="component" value="Unassembled WGS sequence"/>
</dbReference>
<evidence type="ECO:0000259" key="1">
    <source>
        <dbReference type="Pfam" id="PF08486"/>
    </source>
</evidence>
<sequence>MFTKKNIDVEIFCGSKIALKMKGDYFVGESQRRLSGAWCASIYDNKILLEDDIEIIMSSEDVCLTPVSVEHTGFLLGSDHRGSRFSEQMFKGNILLQRKKEEIVIVNEVDIESFVTSILCNRFPKSTQIEYLKVQAVTLRSSSIALAMSDHKRVTTSVFKESDYCSIFDFRPQKLIENYSGVSKVCNHQAHDAVKGTKGMALVYHDSVSYIPQTLCCGGITENADAGLASVFDAELFNNIDLSINDHMEQWIYSASHSYCNVDAVSAMEDLTWGSKIDLSEAYRWKRNVEIVYFNALLRNKFDINIGNFQTMEIVERGASGIVKAVLVGGDACEVVLKQDDLDYLMVLLDLPSRSFVVEVNLEEEEPTLELNGAGMGVGQGICNVGAFAMAQQGKSMSDIFQHYLPEYMLEKQY</sequence>
<proteinExistence type="predicted"/>
<feature type="domain" description="Sporulation stage II protein D amidase enhancer LytB N-terminal" evidence="1">
    <location>
        <begin position="100"/>
        <end position="204"/>
    </location>
</feature>
<dbReference type="EMBL" id="BAMD01000007">
    <property type="protein sequence ID" value="GAF02220.1"/>
    <property type="molecule type" value="Genomic_DNA"/>
</dbReference>
<dbReference type="OrthoDB" id="9794671at2"/>
<dbReference type="AlphaFoldDB" id="W7XVN1"/>
<dbReference type="STRING" id="869213.GCA_000517085_00683"/>
<accession>W7XVN1</accession>
<dbReference type="Pfam" id="PF08486">
    <property type="entry name" value="SpoIID"/>
    <property type="match status" value="1"/>
</dbReference>
<keyword evidence="3" id="KW-1185">Reference proteome</keyword>
<gene>
    <name evidence="2" type="ORF">JCM21142_3849</name>
</gene>
<comment type="caution">
    <text evidence="2">The sequence shown here is derived from an EMBL/GenBank/DDBJ whole genome shotgun (WGS) entry which is preliminary data.</text>
</comment>
<dbReference type="eggNOG" id="COG2385">
    <property type="taxonomic scope" value="Bacteria"/>
</dbReference>
<evidence type="ECO:0000313" key="3">
    <source>
        <dbReference type="Proteomes" id="UP000019402"/>
    </source>
</evidence>